<dbReference type="InterPro" id="IPR011990">
    <property type="entry name" value="TPR-like_helical_dom_sf"/>
</dbReference>
<feature type="transmembrane region" description="Helical" evidence="1">
    <location>
        <begin position="85"/>
        <end position="104"/>
    </location>
</feature>
<dbReference type="RefSeq" id="WP_377066972.1">
    <property type="nucleotide sequence ID" value="NZ_JBHSJJ010000012.1"/>
</dbReference>
<feature type="transmembrane region" description="Helical" evidence="1">
    <location>
        <begin position="308"/>
        <end position="327"/>
    </location>
</feature>
<protein>
    <recommendedName>
        <fullName evidence="4">Tetratricopeptide repeat protein</fullName>
    </recommendedName>
</protein>
<dbReference type="EMBL" id="JBHSJJ010000012">
    <property type="protein sequence ID" value="MFC4873777.1"/>
    <property type="molecule type" value="Genomic_DNA"/>
</dbReference>
<proteinExistence type="predicted"/>
<feature type="transmembrane region" description="Helical" evidence="1">
    <location>
        <begin position="269"/>
        <end position="287"/>
    </location>
</feature>
<evidence type="ECO:0000313" key="2">
    <source>
        <dbReference type="EMBL" id="MFC4873777.1"/>
    </source>
</evidence>
<feature type="transmembrane region" description="Helical" evidence="1">
    <location>
        <begin position="170"/>
        <end position="190"/>
    </location>
</feature>
<organism evidence="2 3">
    <name type="scientific">Negadavirga shengliensis</name>
    <dbReference type="NCBI Taxonomy" id="1389218"/>
    <lineage>
        <taxon>Bacteria</taxon>
        <taxon>Pseudomonadati</taxon>
        <taxon>Bacteroidota</taxon>
        <taxon>Cytophagia</taxon>
        <taxon>Cytophagales</taxon>
        <taxon>Cyclobacteriaceae</taxon>
        <taxon>Negadavirga</taxon>
    </lineage>
</organism>
<dbReference type="Gene3D" id="1.25.40.10">
    <property type="entry name" value="Tetratricopeptide repeat domain"/>
    <property type="match status" value="1"/>
</dbReference>
<keyword evidence="1" id="KW-1133">Transmembrane helix</keyword>
<keyword evidence="1" id="KW-0472">Membrane</keyword>
<evidence type="ECO:0008006" key="4">
    <source>
        <dbReference type="Google" id="ProtNLM"/>
    </source>
</evidence>
<keyword evidence="1" id="KW-0812">Transmembrane</keyword>
<feature type="transmembrane region" description="Helical" evidence="1">
    <location>
        <begin position="339"/>
        <end position="357"/>
    </location>
</feature>
<dbReference type="SUPFAM" id="SSF48452">
    <property type="entry name" value="TPR-like"/>
    <property type="match status" value="1"/>
</dbReference>
<evidence type="ECO:0000256" key="1">
    <source>
        <dbReference type="SAM" id="Phobius"/>
    </source>
</evidence>
<reference evidence="3" key="1">
    <citation type="journal article" date="2019" name="Int. J. Syst. Evol. Microbiol.">
        <title>The Global Catalogue of Microorganisms (GCM) 10K type strain sequencing project: providing services to taxonomists for standard genome sequencing and annotation.</title>
        <authorList>
            <consortium name="The Broad Institute Genomics Platform"/>
            <consortium name="The Broad Institute Genome Sequencing Center for Infectious Disease"/>
            <person name="Wu L."/>
            <person name="Ma J."/>
        </authorList>
    </citation>
    <scope>NUCLEOTIDE SEQUENCE [LARGE SCALE GENOMIC DNA]</scope>
    <source>
        <strain evidence="3">CGMCC 4.7466</strain>
    </source>
</reference>
<feature type="transmembrane region" description="Helical" evidence="1">
    <location>
        <begin position="240"/>
        <end position="263"/>
    </location>
</feature>
<keyword evidence="3" id="KW-1185">Reference proteome</keyword>
<accession>A0ABV9T5I1</accession>
<evidence type="ECO:0000313" key="3">
    <source>
        <dbReference type="Proteomes" id="UP001595818"/>
    </source>
</evidence>
<gene>
    <name evidence="2" type="ORF">ACFPFU_18890</name>
</gene>
<feature type="transmembrane region" description="Helical" evidence="1">
    <location>
        <begin position="7"/>
        <end position="29"/>
    </location>
</feature>
<feature type="transmembrane region" description="Helical" evidence="1">
    <location>
        <begin position="202"/>
        <end position="228"/>
    </location>
</feature>
<sequence length="934" mass="105377">MPKQKILQILLSIFPVIAILGGAIGLIYLDSSGRPLLPISTSLETVKINVPLEKIPTGTDLFILETQNFLLFQQFESLPPLSHASLIQVLGISFWILTVLFVALMTTFKRYPFIISAAALILLLTLSGVNGLNIGGIGTNMGLIICLLGLLLPASLIHVFFYQWNMTSRVLVIFLSGMATFILLITFSGINHPTLLFSENISIMALVVSAVFTVYIGHSFISNVYVLLARLNRGVGIKITWHLTVISLLYLLMMALMFLSITGGLNTSIPLPPFQYLYIILGILGYIETERKIKQLDQPYLVPWVGKIVYLVGFAVSILVLFKAGLSVNTPMLDFIEHFFIYSQLGFGFLFFLYLLINFSGVMNSGKPVEKIIYQPPFFPYFHMRLGALLTTVIFAVYADGIVAVQFGTASTNTSADFFYSTSRSAEATILYENSFERYRRNEKAMNAIAHLAFQQNQPTSAINTLTKSFNERPNVPDILLLSSSLQRRQRTTDAIFYLEQGLKYYPENPYLLNNLSLLYSKIDRPVEAFRLLEQMDFRREISKANQIGLQAMHQVFLEKDIDIDDNIPASINLSALDNLRGITSSHTLLKTDTIQAGTSPINRAILRNQWTNKSESKSIQEDLALLDSLLEDQQLLPIEEEELRETGVIRRFRDGKINETLKLLNGMAYRFQNSAGYYHAFAASVLTQQMDLENAAKEWLQAAEKGFSNFKSSHLPVIYFGGKEKEAAFISASTGTVFPDWMNFEGGELNDNDTVRFYQKLAGLLKMQGKEILPALSQIESPGLQAFFAKEVLIKKAHWLTQEEREKLLNLYSESFVNPEELAFLKKYEQVLSSEKETDVKPEALATTASFSEADNAYHTPWVLHALTQIPENVEKYNLLLEASQFNKDPLLWINLVKYSRMIGLDHYASSSLAMMSEWIDREDLIQLQIDHL</sequence>
<feature type="transmembrane region" description="Helical" evidence="1">
    <location>
        <begin position="141"/>
        <end position="161"/>
    </location>
</feature>
<feature type="transmembrane region" description="Helical" evidence="1">
    <location>
        <begin position="378"/>
        <end position="399"/>
    </location>
</feature>
<comment type="caution">
    <text evidence="2">The sequence shown here is derived from an EMBL/GenBank/DDBJ whole genome shotgun (WGS) entry which is preliminary data.</text>
</comment>
<name>A0ABV9T5I1_9BACT</name>
<dbReference type="Proteomes" id="UP001595818">
    <property type="component" value="Unassembled WGS sequence"/>
</dbReference>
<feature type="transmembrane region" description="Helical" evidence="1">
    <location>
        <begin position="111"/>
        <end position="129"/>
    </location>
</feature>